<dbReference type="AlphaFoldDB" id="A0A2N9HV23"/>
<accession>A0A2N9HV23</accession>
<keyword evidence="1" id="KW-0472">Membrane</keyword>
<dbReference type="EMBL" id="OIVN01004179">
    <property type="protein sequence ID" value="SPD15898.1"/>
    <property type="molecule type" value="Genomic_DNA"/>
</dbReference>
<keyword evidence="1" id="KW-0812">Transmembrane</keyword>
<organism evidence="2">
    <name type="scientific">Fagus sylvatica</name>
    <name type="common">Beechnut</name>
    <dbReference type="NCBI Taxonomy" id="28930"/>
    <lineage>
        <taxon>Eukaryota</taxon>
        <taxon>Viridiplantae</taxon>
        <taxon>Streptophyta</taxon>
        <taxon>Embryophyta</taxon>
        <taxon>Tracheophyta</taxon>
        <taxon>Spermatophyta</taxon>
        <taxon>Magnoliopsida</taxon>
        <taxon>eudicotyledons</taxon>
        <taxon>Gunneridae</taxon>
        <taxon>Pentapetalae</taxon>
        <taxon>rosids</taxon>
        <taxon>fabids</taxon>
        <taxon>Fagales</taxon>
        <taxon>Fagaceae</taxon>
        <taxon>Fagus</taxon>
    </lineage>
</organism>
<feature type="transmembrane region" description="Helical" evidence="1">
    <location>
        <begin position="90"/>
        <end position="107"/>
    </location>
</feature>
<reference evidence="2" key="1">
    <citation type="submission" date="2018-02" db="EMBL/GenBank/DDBJ databases">
        <authorList>
            <person name="Cohen D.B."/>
            <person name="Kent A.D."/>
        </authorList>
    </citation>
    <scope>NUCLEOTIDE SEQUENCE</scope>
</reference>
<name>A0A2N9HV23_FAGSY</name>
<protein>
    <submittedName>
        <fullName evidence="2">Uncharacterized protein</fullName>
    </submittedName>
</protein>
<keyword evidence="1" id="KW-1133">Transmembrane helix</keyword>
<evidence type="ECO:0000256" key="1">
    <source>
        <dbReference type="SAM" id="Phobius"/>
    </source>
</evidence>
<evidence type="ECO:0000313" key="2">
    <source>
        <dbReference type="EMBL" id="SPD15898.1"/>
    </source>
</evidence>
<gene>
    <name evidence="2" type="ORF">FSB_LOCUS43780</name>
</gene>
<proteinExistence type="predicted"/>
<sequence length="158" mass="17335">MEKSFGNVKLSKGEVLLHVLGSLVVQSSDLVPIQILGSPASLEILLSSSPIAPLSSSSKEKGMVGTKRMAFPTYKNCHEMALSRLRRPSLLITPISFLLTFALPFFLGDVQIHKLDFVHCDHLGGQASEKVKDNRIKAMEAESKRVRVTALEDFKASE</sequence>